<feature type="transmembrane region" description="Helical" evidence="1">
    <location>
        <begin position="12"/>
        <end position="33"/>
    </location>
</feature>
<keyword evidence="1" id="KW-0812">Transmembrane</keyword>
<dbReference type="Proteomes" id="UP000557392">
    <property type="component" value="Unassembled WGS sequence"/>
</dbReference>
<dbReference type="RefSeq" id="WP_183994392.1">
    <property type="nucleotide sequence ID" value="NZ_JACIEH010000001.1"/>
</dbReference>
<comment type="caution">
    <text evidence="3">The sequence shown here is derived from an EMBL/GenBank/DDBJ whole genome shotgun (WGS) entry which is preliminary data.</text>
</comment>
<evidence type="ECO:0000313" key="3">
    <source>
        <dbReference type="EMBL" id="MBB4097043.1"/>
    </source>
</evidence>
<evidence type="ECO:0000259" key="2">
    <source>
        <dbReference type="PROSITE" id="PS50930"/>
    </source>
</evidence>
<evidence type="ECO:0000256" key="1">
    <source>
        <dbReference type="SAM" id="Phobius"/>
    </source>
</evidence>
<dbReference type="InterPro" id="IPR007492">
    <property type="entry name" value="LytTR_DNA-bd_dom"/>
</dbReference>
<proteinExistence type="predicted"/>
<evidence type="ECO:0000313" key="4">
    <source>
        <dbReference type="Proteomes" id="UP000557392"/>
    </source>
</evidence>
<accession>A0A7W6NVE3</accession>
<dbReference type="PROSITE" id="PS50930">
    <property type="entry name" value="HTH_LYTTR"/>
    <property type="match status" value="1"/>
</dbReference>
<protein>
    <recommendedName>
        <fullName evidence="2">HTH LytTR-type domain-containing protein</fullName>
    </recommendedName>
</protein>
<sequence length="286" mass="31212">MERAANESIWDIRVPLSAAAALALFTFLLGFGMGGMQSGADSFATQHPDEARLARLLVWGAMLTIAWASRKPVQEMLQAPRQSPLLLGALAFVPVTLAELASSRFAFAILPYELCGPHGPALPPSLISFLPRSAILGSTALLTLMAWGRHLADRRRVPYEDDYAEPLPILMPQAIARSEGEQWLDLPEAPFLRVRACDVAQIRSAGNYSEILAHGRVHLVRAPLSELADRFAGLGFVRVHRQVVVNQRHVSQIYREAGGRPAVQLRCGAIVPLGRSYRTALAAFGH</sequence>
<name>A0A7W6NVE3_9SPHN</name>
<dbReference type="SMART" id="SM00850">
    <property type="entry name" value="LytTR"/>
    <property type="match status" value="1"/>
</dbReference>
<feature type="domain" description="HTH LytTR-type" evidence="2">
    <location>
        <begin position="215"/>
        <end position="286"/>
    </location>
</feature>
<dbReference type="AlphaFoldDB" id="A0A7W6NVE3"/>
<keyword evidence="1" id="KW-1133">Transmembrane helix</keyword>
<keyword evidence="4" id="KW-1185">Reference proteome</keyword>
<keyword evidence="1" id="KW-0472">Membrane</keyword>
<dbReference type="Gene3D" id="2.40.50.1020">
    <property type="entry name" value="LytTr DNA-binding domain"/>
    <property type="match status" value="1"/>
</dbReference>
<gene>
    <name evidence="3" type="ORF">GGR46_000576</name>
</gene>
<dbReference type="Pfam" id="PF04397">
    <property type="entry name" value="LytTR"/>
    <property type="match status" value="1"/>
</dbReference>
<dbReference type="GO" id="GO:0003677">
    <property type="term" value="F:DNA binding"/>
    <property type="evidence" value="ECO:0007669"/>
    <property type="project" value="InterPro"/>
</dbReference>
<reference evidence="3 4" key="1">
    <citation type="submission" date="2020-08" db="EMBL/GenBank/DDBJ databases">
        <title>Genomic Encyclopedia of Type Strains, Phase IV (KMG-IV): sequencing the most valuable type-strain genomes for metagenomic binning, comparative biology and taxonomic classification.</title>
        <authorList>
            <person name="Goeker M."/>
        </authorList>
    </citation>
    <scope>NUCLEOTIDE SEQUENCE [LARGE SCALE GENOMIC DNA]</scope>
    <source>
        <strain evidence="3 4">DSM 101806</strain>
    </source>
</reference>
<dbReference type="EMBL" id="JACIEH010000001">
    <property type="protein sequence ID" value="MBB4097043.1"/>
    <property type="molecule type" value="Genomic_DNA"/>
</dbReference>
<organism evidence="3 4">
    <name type="scientific">Sphingomonas kyeonggiensis</name>
    <dbReference type="NCBI Taxonomy" id="1268553"/>
    <lineage>
        <taxon>Bacteria</taxon>
        <taxon>Pseudomonadati</taxon>
        <taxon>Pseudomonadota</taxon>
        <taxon>Alphaproteobacteria</taxon>
        <taxon>Sphingomonadales</taxon>
        <taxon>Sphingomonadaceae</taxon>
        <taxon>Sphingomonas</taxon>
    </lineage>
</organism>